<comment type="caution">
    <text evidence="1">The sequence shown here is derived from an EMBL/GenBank/DDBJ whole genome shotgun (WGS) entry which is preliminary data.</text>
</comment>
<evidence type="ECO:0000313" key="2">
    <source>
        <dbReference type="Proteomes" id="UP001143856"/>
    </source>
</evidence>
<reference evidence="1" key="1">
    <citation type="submission" date="2022-10" db="EMBL/GenBank/DDBJ databases">
        <title>Genome Sequence of Xylaria curta.</title>
        <authorList>
            <person name="Buettner E."/>
        </authorList>
    </citation>
    <scope>NUCLEOTIDE SEQUENCE</scope>
    <source>
        <strain evidence="1">Babe10</strain>
    </source>
</reference>
<sequence>MDSFGNPYPESLPTLPSVEAVRPPRGVRKGPIYTPFSLLDSVKYYTGTDHELIWGPFYKRFRALRRGRGHSEGFDLTSMWDGIPETSQTRPGSIARFFNWVVGANPPPTLTFPRSTKAGQRPPPSPKARRVGSWQQAVRLNEDWSPSQIDFAQWYGRIKHPADYDDEFYKAHYETLYLKLCDFAESWFGFGIWLEDFRDGKEEVSTWEATMTEQFIQYASVVAHEDRGYVDWKDILNDPKHRKWLCVGIFAQIIERKIFNSLLFGAPEYYQSELDRHDTQWRWEEGFTRKEGRRQLVRCSLGEGLVPSDFWDAVDDLAGQTVLVFQPLFMLMCMASNRPAKHYGAIFWQEVHSLLAFAGYFQVCMAISPSIFHILSATPGSRFQWEEEKHADESLYTASKKFHKSHEDRWRMIAELSSKGEAAKVAVLSEQENDITNYMPFPSNESEYRIMDHARRRGGKVMYTVFPKLTRYTAENVGAIVLDIQPATSEEIMEEKSEGMRITMLQRGMVVYYQGLVHSPAELDDGVPLETHLNEISWNRMAGGIFPYWRHYWDSNGNPSCWIHWPVWPEAVNKYWLCWILYFIFAQVLKWHLGSYVQGEDLPLWEAYFYRSFVWLLVDAAVFVVARAYELPFFTGRFTWLKTQFLNIGLIPSPCI</sequence>
<proteinExistence type="predicted"/>
<gene>
    <name evidence="1" type="ORF">NUW58_g9809</name>
</gene>
<organism evidence="1 2">
    <name type="scientific">Xylaria curta</name>
    <dbReference type="NCBI Taxonomy" id="42375"/>
    <lineage>
        <taxon>Eukaryota</taxon>
        <taxon>Fungi</taxon>
        <taxon>Dikarya</taxon>
        <taxon>Ascomycota</taxon>
        <taxon>Pezizomycotina</taxon>
        <taxon>Sordariomycetes</taxon>
        <taxon>Xylariomycetidae</taxon>
        <taxon>Xylariales</taxon>
        <taxon>Xylariaceae</taxon>
        <taxon>Xylaria</taxon>
    </lineage>
</organism>
<name>A0ACC1MST8_9PEZI</name>
<evidence type="ECO:0000313" key="1">
    <source>
        <dbReference type="EMBL" id="KAJ2970072.1"/>
    </source>
</evidence>
<protein>
    <submittedName>
        <fullName evidence="1">Uncharacterized protein</fullName>
    </submittedName>
</protein>
<dbReference type="Proteomes" id="UP001143856">
    <property type="component" value="Unassembled WGS sequence"/>
</dbReference>
<dbReference type="EMBL" id="JAPDGR010003794">
    <property type="protein sequence ID" value="KAJ2970072.1"/>
    <property type="molecule type" value="Genomic_DNA"/>
</dbReference>
<accession>A0ACC1MST8</accession>
<keyword evidence="2" id="KW-1185">Reference proteome</keyword>